<evidence type="ECO:0000313" key="4">
    <source>
        <dbReference type="Proteomes" id="UP000509750"/>
    </source>
</evidence>
<organism evidence="3 4">
    <name type="scientific">Halorarum halophilum</name>
    <dbReference type="NCBI Taxonomy" id="2743090"/>
    <lineage>
        <taxon>Archaea</taxon>
        <taxon>Methanobacteriati</taxon>
        <taxon>Methanobacteriota</taxon>
        <taxon>Stenosarchaea group</taxon>
        <taxon>Halobacteria</taxon>
        <taxon>Halobacteriales</taxon>
        <taxon>Haloferacaceae</taxon>
        <taxon>Halorarum</taxon>
    </lineage>
</organism>
<keyword evidence="1" id="KW-0863">Zinc-finger</keyword>
<name>A0A7D5GAY1_9EURY</name>
<dbReference type="PROSITE" id="PS50966">
    <property type="entry name" value="ZF_SWIM"/>
    <property type="match status" value="1"/>
</dbReference>
<sequence>MATTSRIGEKRTAVDHLSFDARTAKRVAWESWEFTVVGPYQVRVTNASYGFKKDKHAYVVGVEDREGIVVPAECECPADVHRDPDCKHKVALASVGGPTVLNAAVIFENPAPATDDRPAVKTGTDLLAVDGGVLADAKLDDNEECKECAELSDLPCFDCYCDQREAR</sequence>
<reference evidence="3 4" key="1">
    <citation type="submission" date="2020-07" db="EMBL/GenBank/DDBJ databases">
        <title>Gai3-2, isolated from salt lake.</title>
        <authorList>
            <person name="Cui H."/>
            <person name="Shi X."/>
        </authorList>
    </citation>
    <scope>NUCLEOTIDE SEQUENCE [LARGE SCALE GENOMIC DNA]</scope>
    <source>
        <strain evidence="3 4">Gai3-2</strain>
    </source>
</reference>
<evidence type="ECO:0000256" key="1">
    <source>
        <dbReference type="PROSITE-ProRule" id="PRU00325"/>
    </source>
</evidence>
<dbReference type="Proteomes" id="UP000509750">
    <property type="component" value="Chromosome"/>
</dbReference>
<dbReference type="Pfam" id="PF04434">
    <property type="entry name" value="SWIM"/>
    <property type="match status" value="1"/>
</dbReference>
<gene>
    <name evidence="3" type="ORF">HUG10_04605</name>
</gene>
<accession>A0A7D5GAY1</accession>
<dbReference type="InterPro" id="IPR007527">
    <property type="entry name" value="Znf_SWIM"/>
</dbReference>
<dbReference type="RefSeq" id="WP_179168440.1">
    <property type="nucleotide sequence ID" value="NZ_CP058529.1"/>
</dbReference>
<feature type="domain" description="SWIM-type" evidence="2">
    <location>
        <begin position="58"/>
        <end position="97"/>
    </location>
</feature>
<keyword evidence="1" id="KW-0479">Metal-binding</keyword>
<evidence type="ECO:0000259" key="2">
    <source>
        <dbReference type="PROSITE" id="PS50966"/>
    </source>
</evidence>
<dbReference type="GO" id="GO:0008270">
    <property type="term" value="F:zinc ion binding"/>
    <property type="evidence" value="ECO:0007669"/>
    <property type="project" value="UniProtKB-KW"/>
</dbReference>
<dbReference type="GeneID" id="56028088"/>
<evidence type="ECO:0000313" key="3">
    <source>
        <dbReference type="EMBL" id="QLG26865.1"/>
    </source>
</evidence>
<dbReference type="AlphaFoldDB" id="A0A7D5GAY1"/>
<keyword evidence="1" id="KW-0862">Zinc</keyword>
<dbReference type="KEGG" id="halg:HUG10_04605"/>
<dbReference type="OrthoDB" id="189856at2157"/>
<dbReference type="EMBL" id="CP058529">
    <property type="protein sequence ID" value="QLG26865.1"/>
    <property type="molecule type" value="Genomic_DNA"/>
</dbReference>
<protein>
    <recommendedName>
        <fullName evidence="2">SWIM-type domain-containing protein</fullName>
    </recommendedName>
</protein>
<proteinExistence type="predicted"/>
<keyword evidence="4" id="KW-1185">Reference proteome</keyword>